<organism evidence="1 2">
    <name type="scientific">Canna indica</name>
    <name type="common">Indian-shot</name>
    <dbReference type="NCBI Taxonomy" id="4628"/>
    <lineage>
        <taxon>Eukaryota</taxon>
        <taxon>Viridiplantae</taxon>
        <taxon>Streptophyta</taxon>
        <taxon>Embryophyta</taxon>
        <taxon>Tracheophyta</taxon>
        <taxon>Spermatophyta</taxon>
        <taxon>Magnoliopsida</taxon>
        <taxon>Liliopsida</taxon>
        <taxon>Zingiberales</taxon>
        <taxon>Cannaceae</taxon>
        <taxon>Canna</taxon>
    </lineage>
</organism>
<evidence type="ECO:0000313" key="1">
    <source>
        <dbReference type="EMBL" id="WOK93693.1"/>
    </source>
</evidence>
<gene>
    <name evidence="1" type="ORF">Cni_G02393</name>
</gene>
<evidence type="ECO:0000313" key="2">
    <source>
        <dbReference type="Proteomes" id="UP001327560"/>
    </source>
</evidence>
<reference evidence="1 2" key="1">
    <citation type="submission" date="2023-10" db="EMBL/GenBank/DDBJ databases">
        <title>Chromosome-scale genome assembly provides insights into flower coloration mechanisms of Canna indica.</title>
        <authorList>
            <person name="Li C."/>
        </authorList>
    </citation>
    <scope>NUCLEOTIDE SEQUENCE [LARGE SCALE GENOMIC DNA]</scope>
    <source>
        <tissue evidence="1">Flower</tissue>
    </source>
</reference>
<accession>A0AAQ3JPD2</accession>
<name>A0AAQ3JPD2_9LILI</name>
<keyword evidence="2" id="KW-1185">Reference proteome</keyword>
<dbReference type="AlphaFoldDB" id="A0AAQ3JPD2"/>
<sequence>MQEKAQKSGVFLGSSVSGAHCLLLHNHIRALISGVLFQPWMSHARMCTLSPLVSCNLRKPPTRLFATASYVLSSPTVSASVAAAAVAASPVSSRIGILSWYLVPDYQKFILIFQPSSITAIIVATIPHLRTLSPACDYALPPAVVRHRSHSTKLVIMESWSKPCIT</sequence>
<dbReference type="EMBL" id="CP136890">
    <property type="protein sequence ID" value="WOK93693.1"/>
    <property type="molecule type" value="Genomic_DNA"/>
</dbReference>
<dbReference type="Proteomes" id="UP001327560">
    <property type="component" value="Chromosome 1"/>
</dbReference>
<proteinExistence type="predicted"/>
<protein>
    <submittedName>
        <fullName evidence="1">Uncharacterized protein</fullName>
    </submittedName>
</protein>